<dbReference type="InterPro" id="IPR006652">
    <property type="entry name" value="Kelch_1"/>
</dbReference>
<dbReference type="Pfam" id="PF24681">
    <property type="entry name" value="Kelch_KLHDC2_KLHL20_DRC7"/>
    <property type="match status" value="1"/>
</dbReference>
<gene>
    <name evidence="1" type="ORF">GCM10009843_03020</name>
</gene>
<dbReference type="SMART" id="SM00612">
    <property type="entry name" value="Kelch"/>
    <property type="match status" value="4"/>
</dbReference>
<organism evidence="1 2">
    <name type="scientific">Nocardioides bigeumensis</name>
    <dbReference type="NCBI Taxonomy" id="433657"/>
    <lineage>
        <taxon>Bacteria</taxon>
        <taxon>Bacillati</taxon>
        <taxon>Actinomycetota</taxon>
        <taxon>Actinomycetes</taxon>
        <taxon>Propionibacteriales</taxon>
        <taxon>Nocardioidaceae</taxon>
        <taxon>Nocardioides</taxon>
    </lineage>
</organism>
<dbReference type="PANTHER" id="PTHR45632:SF17">
    <property type="entry name" value="KELCH-LIKE PROTEIN 31"/>
    <property type="match status" value="1"/>
</dbReference>
<keyword evidence="2" id="KW-1185">Reference proteome</keyword>
<reference evidence="1 2" key="1">
    <citation type="journal article" date="2019" name="Int. J. Syst. Evol. Microbiol.">
        <title>The Global Catalogue of Microorganisms (GCM) 10K type strain sequencing project: providing services to taxonomists for standard genome sequencing and annotation.</title>
        <authorList>
            <consortium name="The Broad Institute Genomics Platform"/>
            <consortium name="The Broad Institute Genome Sequencing Center for Infectious Disease"/>
            <person name="Wu L."/>
            <person name="Ma J."/>
        </authorList>
    </citation>
    <scope>NUCLEOTIDE SEQUENCE [LARGE SCALE GENOMIC DNA]</scope>
    <source>
        <strain evidence="1 2">JCM 16021</strain>
    </source>
</reference>
<evidence type="ECO:0000313" key="1">
    <source>
        <dbReference type="EMBL" id="GAA2114507.1"/>
    </source>
</evidence>
<name>A0ABN2XQR4_9ACTN</name>
<protein>
    <recommendedName>
        <fullName evidence="3">Kelch repeat-containing protein</fullName>
    </recommendedName>
</protein>
<dbReference type="SUPFAM" id="SSF117281">
    <property type="entry name" value="Kelch motif"/>
    <property type="match status" value="1"/>
</dbReference>
<comment type="caution">
    <text evidence="1">The sequence shown here is derived from an EMBL/GenBank/DDBJ whole genome shotgun (WGS) entry which is preliminary data.</text>
</comment>
<proteinExistence type="predicted"/>
<evidence type="ECO:0008006" key="3">
    <source>
        <dbReference type="Google" id="ProtNLM"/>
    </source>
</evidence>
<dbReference type="EMBL" id="BAAAQQ010000002">
    <property type="protein sequence ID" value="GAA2114507.1"/>
    <property type="molecule type" value="Genomic_DNA"/>
</dbReference>
<dbReference type="Proteomes" id="UP001500575">
    <property type="component" value="Unassembled WGS sequence"/>
</dbReference>
<evidence type="ECO:0000313" key="2">
    <source>
        <dbReference type="Proteomes" id="UP001500575"/>
    </source>
</evidence>
<dbReference type="InterPro" id="IPR015915">
    <property type="entry name" value="Kelch-typ_b-propeller"/>
</dbReference>
<dbReference type="Gene3D" id="2.120.10.80">
    <property type="entry name" value="Kelch-type beta propeller"/>
    <property type="match status" value="2"/>
</dbReference>
<accession>A0ABN2XQR4</accession>
<dbReference type="PANTHER" id="PTHR45632">
    <property type="entry name" value="LD33804P"/>
    <property type="match status" value="1"/>
</dbReference>
<sequence length="241" mass="25568">MLGGMTGDRGNRLTSVEVYDPHDRAWETSDVEMPVGLASFEGVAVDDRIFVFGGLDAAGQPTDFSAVLDTSSGRWTMLPPVPHARYAHTVTLHEGRIYVAGGESVGGAVSEVDVFDVQLVQWSSGTPMPHARGSHDTVSTRDGLYVLGGWLDGAPSRLVQVYVPRTGTWTEGPALPEPVSRAGAAVLDGRLWVSFHEFAAALDLATGEWSPANHPPLSRHGHGLVALDVALYAIGGCQESP</sequence>